<comment type="caution">
    <text evidence="1">The sequence shown here is derived from an EMBL/GenBank/DDBJ whole genome shotgun (WGS) entry which is preliminary data.</text>
</comment>
<reference evidence="1 2" key="1">
    <citation type="submission" date="2019-04" db="EMBL/GenBank/DDBJ databases">
        <title>Mesorhizobium composti sp. nov., isolated from compost.</title>
        <authorList>
            <person name="Lin S.-Y."/>
            <person name="Hameed A."/>
            <person name="Hsieh Y.-T."/>
            <person name="Young C.-C."/>
        </authorList>
    </citation>
    <scope>NUCLEOTIDE SEQUENCE [LARGE SCALE GENOMIC DNA]</scope>
    <source>
        <strain evidence="1 2">CC-YTH430</strain>
    </source>
</reference>
<protein>
    <submittedName>
        <fullName evidence="1">Uncharacterized protein</fullName>
    </submittedName>
</protein>
<name>A0ABY2Q486_9HYPH</name>
<keyword evidence="2" id="KW-1185">Reference proteome</keyword>
<dbReference type="Proteomes" id="UP000306441">
    <property type="component" value="Unassembled WGS sequence"/>
</dbReference>
<organism evidence="1 2">
    <name type="scientific">Ollibium composti</name>
    <dbReference type="NCBI Taxonomy" id="2675109"/>
    <lineage>
        <taxon>Bacteria</taxon>
        <taxon>Pseudomonadati</taxon>
        <taxon>Pseudomonadota</taxon>
        <taxon>Alphaproteobacteria</taxon>
        <taxon>Hyphomicrobiales</taxon>
        <taxon>Phyllobacteriaceae</taxon>
        <taxon>Ollibium</taxon>
    </lineage>
</organism>
<proteinExistence type="predicted"/>
<gene>
    <name evidence="1" type="ORF">E6C48_17900</name>
</gene>
<sequence>MRSVERWPQTELVWRQFARLDIVLERLEIDPMVAARKSGGTAMATARNVCLACIHQRECSQRLQGEQQVFTILEFCPNAEFLKECTQSDE</sequence>
<evidence type="ECO:0000313" key="1">
    <source>
        <dbReference type="EMBL" id="THF55503.1"/>
    </source>
</evidence>
<accession>A0ABY2Q486</accession>
<evidence type="ECO:0000313" key="2">
    <source>
        <dbReference type="Proteomes" id="UP000306441"/>
    </source>
</evidence>
<dbReference type="RefSeq" id="WP_136359541.1">
    <property type="nucleotide sequence ID" value="NZ_SSNY01000011.1"/>
</dbReference>
<dbReference type="EMBL" id="SSNY01000011">
    <property type="protein sequence ID" value="THF55503.1"/>
    <property type="molecule type" value="Genomic_DNA"/>
</dbReference>